<dbReference type="InterPro" id="IPR004045">
    <property type="entry name" value="Glutathione_S-Trfase_N"/>
</dbReference>
<dbReference type="GO" id="GO:0016034">
    <property type="term" value="F:maleylacetoacetate isomerase activity"/>
    <property type="evidence" value="ECO:0007669"/>
    <property type="project" value="TreeGrafter"/>
</dbReference>
<dbReference type="EMBL" id="JAEQNC010000011">
    <property type="protein sequence ID" value="MBL0374104.1"/>
    <property type="molecule type" value="Genomic_DNA"/>
</dbReference>
<dbReference type="PROSITE" id="PS50404">
    <property type="entry name" value="GST_NTER"/>
    <property type="match status" value="1"/>
</dbReference>
<evidence type="ECO:0000313" key="3">
    <source>
        <dbReference type="Proteomes" id="UP000633219"/>
    </source>
</evidence>
<dbReference type="Pfam" id="PF13409">
    <property type="entry name" value="GST_N_2"/>
    <property type="match status" value="1"/>
</dbReference>
<sequence length="215" mass="24268">MDQLKLYVANKNYSSWSMRPWLAMKAAGIPFTDELIPFDYEHGNPTIKAISETGMVPLLVHGDFKLWESLAIIEYVAELFPDAPVWPSARQDRALARAYSLEMISGFRGIRNACPMNLRRPRKAMPITDSMRADIVRIEKIWHESVARSGGPFLFGAFSAVDAMFAPVVNRFDAYMLTEHPESLKYMAAMKAHPAWIAWAGDAAKETWIVAEDEA</sequence>
<dbReference type="CDD" id="cd03194">
    <property type="entry name" value="GST_C_3"/>
    <property type="match status" value="1"/>
</dbReference>
<dbReference type="InterPro" id="IPR036249">
    <property type="entry name" value="Thioredoxin-like_sf"/>
</dbReference>
<keyword evidence="3" id="KW-1185">Reference proteome</keyword>
<organism evidence="2 3">
    <name type="scientific">Rhizobium setariae</name>
    <dbReference type="NCBI Taxonomy" id="2801340"/>
    <lineage>
        <taxon>Bacteria</taxon>
        <taxon>Pseudomonadati</taxon>
        <taxon>Pseudomonadota</taxon>
        <taxon>Alphaproteobacteria</taxon>
        <taxon>Hyphomicrobiales</taxon>
        <taxon>Rhizobiaceae</taxon>
        <taxon>Rhizobium/Agrobacterium group</taxon>
        <taxon>Rhizobium</taxon>
    </lineage>
</organism>
<dbReference type="SUPFAM" id="SSF52833">
    <property type="entry name" value="Thioredoxin-like"/>
    <property type="match status" value="1"/>
</dbReference>
<dbReference type="AlphaFoldDB" id="A0A936YTH3"/>
<dbReference type="SFLD" id="SFLDS00019">
    <property type="entry name" value="Glutathione_Transferase_(cytos"/>
    <property type="match status" value="1"/>
</dbReference>
<dbReference type="PANTHER" id="PTHR42673:SF4">
    <property type="entry name" value="MALEYLACETOACETATE ISOMERASE"/>
    <property type="match status" value="1"/>
</dbReference>
<accession>A0A936YTH3</accession>
<dbReference type="RefSeq" id="WP_201661800.1">
    <property type="nucleotide sequence ID" value="NZ_JAEQNC010000011.1"/>
</dbReference>
<dbReference type="Proteomes" id="UP000633219">
    <property type="component" value="Unassembled WGS sequence"/>
</dbReference>
<dbReference type="SUPFAM" id="SSF47616">
    <property type="entry name" value="GST C-terminal domain-like"/>
    <property type="match status" value="1"/>
</dbReference>
<dbReference type="Gene3D" id="1.20.1050.10">
    <property type="match status" value="1"/>
</dbReference>
<dbReference type="PANTHER" id="PTHR42673">
    <property type="entry name" value="MALEYLACETOACETATE ISOMERASE"/>
    <property type="match status" value="1"/>
</dbReference>
<protein>
    <submittedName>
        <fullName evidence="2">Glutathione S-transferase family protein</fullName>
    </submittedName>
</protein>
<dbReference type="InterPro" id="IPR040079">
    <property type="entry name" value="Glutathione_S-Trfase"/>
</dbReference>
<evidence type="ECO:0000259" key="1">
    <source>
        <dbReference type="PROSITE" id="PS50404"/>
    </source>
</evidence>
<gene>
    <name evidence="2" type="ORF">JJB09_18945</name>
</gene>
<dbReference type="InterPro" id="IPR036282">
    <property type="entry name" value="Glutathione-S-Trfase_C_sf"/>
</dbReference>
<dbReference type="GO" id="GO:0004364">
    <property type="term" value="F:glutathione transferase activity"/>
    <property type="evidence" value="ECO:0007669"/>
    <property type="project" value="TreeGrafter"/>
</dbReference>
<dbReference type="GO" id="GO:0006749">
    <property type="term" value="P:glutathione metabolic process"/>
    <property type="evidence" value="ECO:0007669"/>
    <property type="project" value="TreeGrafter"/>
</dbReference>
<feature type="domain" description="GST N-terminal" evidence="1">
    <location>
        <begin position="4"/>
        <end position="84"/>
    </location>
</feature>
<comment type="caution">
    <text evidence="2">The sequence shown here is derived from an EMBL/GenBank/DDBJ whole genome shotgun (WGS) entry which is preliminary data.</text>
</comment>
<evidence type="ECO:0000313" key="2">
    <source>
        <dbReference type="EMBL" id="MBL0374104.1"/>
    </source>
</evidence>
<dbReference type="CDD" id="cd03043">
    <property type="entry name" value="GST_N_1"/>
    <property type="match status" value="1"/>
</dbReference>
<name>A0A936YTH3_9HYPH</name>
<dbReference type="GO" id="GO:0006559">
    <property type="term" value="P:L-phenylalanine catabolic process"/>
    <property type="evidence" value="ECO:0007669"/>
    <property type="project" value="TreeGrafter"/>
</dbReference>
<dbReference type="Pfam" id="PF13410">
    <property type="entry name" value="GST_C_2"/>
    <property type="match status" value="1"/>
</dbReference>
<proteinExistence type="predicted"/>
<reference evidence="2" key="1">
    <citation type="submission" date="2021-01" db="EMBL/GenBank/DDBJ databases">
        <title>Rhizobium sp. strain KVB221 16S ribosomal RNA gene Genome sequencing and assembly.</title>
        <authorList>
            <person name="Kang M."/>
        </authorList>
    </citation>
    <scope>NUCLEOTIDE SEQUENCE</scope>
    <source>
        <strain evidence="2">KVB221</strain>
    </source>
</reference>
<dbReference type="Gene3D" id="3.40.30.10">
    <property type="entry name" value="Glutaredoxin"/>
    <property type="match status" value="1"/>
</dbReference>